<dbReference type="GO" id="GO:0005524">
    <property type="term" value="F:ATP binding"/>
    <property type="evidence" value="ECO:0007669"/>
    <property type="project" value="UniProtKB-UniRule"/>
</dbReference>
<gene>
    <name evidence="12" type="ORF">SAMN04489764_5253</name>
</gene>
<evidence type="ECO:0000313" key="13">
    <source>
        <dbReference type="Proteomes" id="UP000217103"/>
    </source>
</evidence>
<evidence type="ECO:0000256" key="7">
    <source>
        <dbReference type="ARBA" id="ARBA00047899"/>
    </source>
</evidence>
<sequence length="482" mass="50916">MLGPGTLLDRRYRLVRRLGGGGMGEVWRAEDVVLGREVAVKVLLPSLMEDPGFETRFRNEARAMASLSHPGVVDVYDYGACPIDDGGQVSYLVMECIDGESLDKTLRRGPLPPGEVMRLVWEVADALAAAHERGIVHRDVKPGNLMIRADGRYALTDFGIARSLSTTGITTHGMVLGSVGYAAPEQLSGGTITPAADIYALGVVAYQCLAGRPPFEAETPVQLIFKHLNAEVPPLPETVPAGPRAVVERALLKEPSARWASASEMAAAARRAAAEPGTVPFAGAVRTTAAQPAPATVPRAVDSRTVPGAPAVGGAGRGRRTTVAAVAAGLAVLASLGVGAAVWLQEPEAPVSTPRTKVVEQETTPEAEPTVSESRRPSVAPSRERPADPVTPTPSRSVTPTQEPSTSIPEPEPEPSGEPEPEPTVSERPTQQLPSERPTRQDPPPSDPEEPSFPPEPSEEPSSDAQGRKPWDRVQCVTTPCP</sequence>
<feature type="region of interest" description="Disordered" evidence="10">
    <location>
        <begin position="289"/>
        <end position="319"/>
    </location>
</feature>
<dbReference type="InterPro" id="IPR017441">
    <property type="entry name" value="Protein_kinase_ATP_BS"/>
</dbReference>
<evidence type="ECO:0000256" key="9">
    <source>
        <dbReference type="PROSITE-ProRule" id="PRU10141"/>
    </source>
</evidence>
<dbReference type="Proteomes" id="UP000217103">
    <property type="component" value="Unassembled WGS sequence"/>
</dbReference>
<keyword evidence="3" id="KW-0808">Transferase</keyword>
<evidence type="ECO:0000256" key="4">
    <source>
        <dbReference type="ARBA" id="ARBA00022741"/>
    </source>
</evidence>
<dbReference type="InterPro" id="IPR000719">
    <property type="entry name" value="Prot_kinase_dom"/>
</dbReference>
<evidence type="ECO:0000256" key="8">
    <source>
        <dbReference type="ARBA" id="ARBA00048679"/>
    </source>
</evidence>
<feature type="compositionally biased region" description="Acidic residues" evidence="10">
    <location>
        <begin position="411"/>
        <end position="421"/>
    </location>
</feature>
<dbReference type="PROSITE" id="PS50011">
    <property type="entry name" value="PROTEIN_KINASE_DOM"/>
    <property type="match status" value="1"/>
</dbReference>
<dbReference type="GO" id="GO:0004674">
    <property type="term" value="F:protein serine/threonine kinase activity"/>
    <property type="evidence" value="ECO:0007669"/>
    <property type="project" value="UniProtKB-KW"/>
</dbReference>
<feature type="compositionally biased region" description="Pro residues" evidence="10">
    <location>
        <begin position="441"/>
        <end position="456"/>
    </location>
</feature>
<keyword evidence="4 9" id="KW-0547">Nucleotide-binding</keyword>
<evidence type="ECO:0000259" key="11">
    <source>
        <dbReference type="PROSITE" id="PS50011"/>
    </source>
</evidence>
<dbReference type="CDD" id="cd14014">
    <property type="entry name" value="STKc_PknB_like"/>
    <property type="match status" value="1"/>
</dbReference>
<evidence type="ECO:0000256" key="10">
    <source>
        <dbReference type="SAM" id="MobiDB-lite"/>
    </source>
</evidence>
<feature type="compositionally biased region" description="Low complexity" evidence="10">
    <location>
        <begin position="393"/>
        <end position="409"/>
    </location>
</feature>
<dbReference type="FunFam" id="1.10.510.10:FF:000021">
    <property type="entry name" value="Serine/threonine protein kinase"/>
    <property type="match status" value="1"/>
</dbReference>
<keyword evidence="6 9" id="KW-0067">ATP-binding</keyword>
<dbReference type="InterPro" id="IPR008271">
    <property type="entry name" value="Ser/Thr_kinase_AS"/>
</dbReference>
<dbReference type="Gene3D" id="3.30.200.20">
    <property type="entry name" value="Phosphorylase Kinase, domain 1"/>
    <property type="match status" value="1"/>
</dbReference>
<evidence type="ECO:0000256" key="6">
    <source>
        <dbReference type="ARBA" id="ARBA00022840"/>
    </source>
</evidence>
<evidence type="ECO:0000256" key="2">
    <source>
        <dbReference type="ARBA" id="ARBA00022527"/>
    </source>
</evidence>
<dbReference type="PANTHER" id="PTHR43289:SF6">
    <property type="entry name" value="SERINE_THREONINE-PROTEIN KINASE NEKL-3"/>
    <property type="match status" value="1"/>
</dbReference>
<evidence type="ECO:0000313" key="12">
    <source>
        <dbReference type="EMBL" id="SDR33153.1"/>
    </source>
</evidence>
<dbReference type="PANTHER" id="PTHR43289">
    <property type="entry name" value="MITOGEN-ACTIVATED PROTEIN KINASE KINASE KINASE 20-RELATED"/>
    <property type="match status" value="1"/>
</dbReference>
<organism evidence="12 13">
    <name type="scientific">Thermostaphylospora chromogena</name>
    <dbReference type="NCBI Taxonomy" id="35622"/>
    <lineage>
        <taxon>Bacteria</taxon>
        <taxon>Bacillati</taxon>
        <taxon>Actinomycetota</taxon>
        <taxon>Actinomycetes</taxon>
        <taxon>Streptosporangiales</taxon>
        <taxon>Thermomonosporaceae</taxon>
        <taxon>Thermostaphylospora</taxon>
    </lineage>
</organism>
<accession>A0A1H1I636</accession>
<evidence type="ECO:0000256" key="3">
    <source>
        <dbReference type="ARBA" id="ARBA00022679"/>
    </source>
</evidence>
<name>A0A1H1I636_9ACTN</name>
<dbReference type="STRING" id="35622.SAMN04489764_5253"/>
<dbReference type="InterPro" id="IPR011009">
    <property type="entry name" value="Kinase-like_dom_sf"/>
</dbReference>
<dbReference type="PROSITE" id="PS00107">
    <property type="entry name" value="PROTEIN_KINASE_ATP"/>
    <property type="match status" value="1"/>
</dbReference>
<reference evidence="12 13" key="1">
    <citation type="submission" date="2016-10" db="EMBL/GenBank/DDBJ databases">
        <authorList>
            <person name="de Groot N.N."/>
        </authorList>
    </citation>
    <scope>NUCLEOTIDE SEQUENCE [LARGE SCALE GENOMIC DNA]</scope>
    <source>
        <strain evidence="12 13">DSM 43794</strain>
    </source>
</reference>
<feature type="binding site" evidence="9">
    <location>
        <position position="41"/>
    </location>
    <ligand>
        <name>ATP</name>
        <dbReference type="ChEBI" id="CHEBI:30616"/>
    </ligand>
</feature>
<comment type="catalytic activity">
    <reaction evidence="8">
        <text>L-seryl-[protein] + ATP = O-phospho-L-seryl-[protein] + ADP + H(+)</text>
        <dbReference type="Rhea" id="RHEA:17989"/>
        <dbReference type="Rhea" id="RHEA-COMP:9863"/>
        <dbReference type="Rhea" id="RHEA-COMP:11604"/>
        <dbReference type="ChEBI" id="CHEBI:15378"/>
        <dbReference type="ChEBI" id="CHEBI:29999"/>
        <dbReference type="ChEBI" id="CHEBI:30616"/>
        <dbReference type="ChEBI" id="CHEBI:83421"/>
        <dbReference type="ChEBI" id="CHEBI:456216"/>
        <dbReference type="EC" id="2.7.11.1"/>
    </reaction>
</comment>
<feature type="region of interest" description="Disordered" evidence="10">
    <location>
        <begin position="349"/>
        <end position="482"/>
    </location>
</feature>
<feature type="domain" description="Protein kinase" evidence="11">
    <location>
        <begin position="12"/>
        <end position="282"/>
    </location>
</feature>
<dbReference type="EMBL" id="FNKK01000002">
    <property type="protein sequence ID" value="SDR33153.1"/>
    <property type="molecule type" value="Genomic_DNA"/>
</dbReference>
<dbReference type="GO" id="GO:0045717">
    <property type="term" value="P:negative regulation of fatty acid biosynthetic process"/>
    <property type="evidence" value="ECO:0007669"/>
    <property type="project" value="UniProtKB-ARBA"/>
</dbReference>
<dbReference type="RefSeq" id="WP_165634885.1">
    <property type="nucleotide sequence ID" value="NZ_FNKK01000002.1"/>
</dbReference>
<dbReference type="PROSITE" id="PS00108">
    <property type="entry name" value="PROTEIN_KINASE_ST"/>
    <property type="match status" value="1"/>
</dbReference>
<comment type="catalytic activity">
    <reaction evidence="7">
        <text>L-threonyl-[protein] + ATP = O-phospho-L-threonyl-[protein] + ADP + H(+)</text>
        <dbReference type="Rhea" id="RHEA:46608"/>
        <dbReference type="Rhea" id="RHEA-COMP:11060"/>
        <dbReference type="Rhea" id="RHEA-COMP:11605"/>
        <dbReference type="ChEBI" id="CHEBI:15378"/>
        <dbReference type="ChEBI" id="CHEBI:30013"/>
        <dbReference type="ChEBI" id="CHEBI:30616"/>
        <dbReference type="ChEBI" id="CHEBI:61977"/>
        <dbReference type="ChEBI" id="CHEBI:456216"/>
        <dbReference type="EC" id="2.7.11.1"/>
    </reaction>
</comment>
<dbReference type="FunFam" id="3.30.200.20:FF:000035">
    <property type="entry name" value="Serine/threonine protein kinase Stk1"/>
    <property type="match status" value="1"/>
</dbReference>
<keyword evidence="5 12" id="KW-0418">Kinase</keyword>
<dbReference type="Gene3D" id="1.10.510.10">
    <property type="entry name" value="Transferase(Phosphotransferase) domain 1"/>
    <property type="match status" value="1"/>
</dbReference>
<dbReference type="AlphaFoldDB" id="A0A1H1I636"/>
<protein>
    <recommendedName>
        <fullName evidence="1">non-specific serine/threonine protein kinase</fullName>
        <ecNumber evidence="1">2.7.11.1</ecNumber>
    </recommendedName>
</protein>
<dbReference type="Pfam" id="PF00069">
    <property type="entry name" value="Pkinase"/>
    <property type="match status" value="1"/>
</dbReference>
<proteinExistence type="predicted"/>
<feature type="compositionally biased region" description="Low complexity" evidence="10">
    <location>
        <begin position="289"/>
        <end position="310"/>
    </location>
</feature>
<dbReference type="EC" id="2.7.11.1" evidence="1"/>
<dbReference type="SMART" id="SM00220">
    <property type="entry name" value="S_TKc"/>
    <property type="match status" value="1"/>
</dbReference>
<evidence type="ECO:0000256" key="5">
    <source>
        <dbReference type="ARBA" id="ARBA00022777"/>
    </source>
</evidence>
<dbReference type="SUPFAM" id="SSF56112">
    <property type="entry name" value="Protein kinase-like (PK-like)"/>
    <property type="match status" value="1"/>
</dbReference>
<evidence type="ECO:0000256" key="1">
    <source>
        <dbReference type="ARBA" id="ARBA00012513"/>
    </source>
</evidence>
<keyword evidence="2 12" id="KW-0723">Serine/threonine-protein kinase</keyword>
<keyword evidence="13" id="KW-1185">Reference proteome</keyword>